<evidence type="ECO:0000313" key="1">
    <source>
        <dbReference type="EMBL" id="CAK0842328.1"/>
    </source>
</evidence>
<dbReference type="EMBL" id="CAUYUJ010014516">
    <property type="protein sequence ID" value="CAK0842328.1"/>
    <property type="molecule type" value="Genomic_DNA"/>
</dbReference>
<keyword evidence="2" id="KW-1185">Reference proteome</keyword>
<proteinExistence type="predicted"/>
<dbReference type="Proteomes" id="UP001189429">
    <property type="component" value="Unassembled WGS sequence"/>
</dbReference>
<sequence length="143" mass="14893">MLPSAGASQALLLRPKPCADAPGRARTGDEQNGVDCAGIRAQASRVSALFSTQCAALWRPAWASVCGRVRSPCRRAEGPSRFVAQVRDGGAADDAFRVPADAVGQRRQSIPGHVVSPSDAPALCQGRRFGGRQASLGASRRAV</sequence>
<protein>
    <submittedName>
        <fullName evidence="1">Uncharacterized protein</fullName>
    </submittedName>
</protein>
<reference evidence="1" key="1">
    <citation type="submission" date="2023-10" db="EMBL/GenBank/DDBJ databases">
        <authorList>
            <person name="Chen Y."/>
            <person name="Shah S."/>
            <person name="Dougan E. K."/>
            <person name="Thang M."/>
            <person name="Chan C."/>
        </authorList>
    </citation>
    <scope>NUCLEOTIDE SEQUENCE [LARGE SCALE GENOMIC DNA]</scope>
</reference>
<gene>
    <name evidence="1" type="ORF">PCOR1329_LOCUS37235</name>
</gene>
<organism evidence="1 2">
    <name type="scientific">Prorocentrum cordatum</name>
    <dbReference type="NCBI Taxonomy" id="2364126"/>
    <lineage>
        <taxon>Eukaryota</taxon>
        <taxon>Sar</taxon>
        <taxon>Alveolata</taxon>
        <taxon>Dinophyceae</taxon>
        <taxon>Prorocentrales</taxon>
        <taxon>Prorocentraceae</taxon>
        <taxon>Prorocentrum</taxon>
    </lineage>
</organism>
<comment type="caution">
    <text evidence="1">The sequence shown here is derived from an EMBL/GenBank/DDBJ whole genome shotgun (WGS) entry which is preliminary data.</text>
</comment>
<name>A0ABN9TAU6_9DINO</name>
<accession>A0ABN9TAU6</accession>
<evidence type="ECO:0000313" key="2">
    <source>
        <dbReference type="Proteomes" id="UP001189429"/>
    </source>
</evidence>